<comment type="caution">
    <text evidence="1">The sequence shown here is derived from an EMBL/GenBank/DDBJ whole genome shotgun (WGS) entry which is preliminary data.</text>
</comment>
<sequence>MLKYGSSGLHPVAFAGWESDGFGVWQGKQMTRALGADHIERVVPAGRERVVIDLFRGAGVLSCGLLIHDFEQTYRIDRILVRETPYCGARVAATALPASAPSTEEPE</sequence>
<reference evidence="1" key="2">
    <citation type="submission" date="2020-09" db="EMBL/GenBank/DDBJ databases">
        <authorList>
            <person name="Sun Q."/>
            <person name="Ohkuma M."/>
        </authorList>
    </citation>
    <scope>NUCLEOTIDE SEQUENCE</scope>
    <source>
        <strain evidence="1">JCM 31311</strain>
    </source>
</reference>
<evidence type="ECO:0000313" key="1">
    <source>
        <dbReference type="EMBL" id="GGR18499.1"/>
    </source>
</evidence>
<dbReference type="Proteomes" id="UP000603865">
    <property type="component" value="Unassembled WGS sequence"/>
</dbReference>
<gene>
    <name evidence="1" type="ORF">GCM10008957_33880</name>
</gene>
<reference evidence="1" key="1">
    <citation type="journal article" date="2014" name="Int. J. Syst. Evol. Microbiol.">
        <title>Complete genome sequence of Corynebacterium casei LMG S-19264T (=DSM 44701T), isolated from a smear-ripened cheese.</title>
        <authorList>
            <consortium name="US DOE Joint Genome Institute (JGI-PGF)"/>
            <person name="Walter F."/>
            <person name="Albersmeier A."/>
            <person name="Kalinowski J."/>
            <person name="Ruckert C."/>
        </authorList>
    </citation>
    <scope>NUCLEOTIDE SEQUENCE</scope>
    <source>
        <strain evidence="1">JCM 31311</strain>
    </source>
</reference>
<dbReference type="EMBL" id="BMQL01000022">
    <property type="protein sequence ID" value="GGR18499.1"/>
    <property type="molecule type" value="Genomic_DNA"/>
</dbReference>
<protein>
    <submittedName>
        <fullName evidence="1">Uncharacterized protein</fullName>
    </submittedName>
</protein>
<dbReference type="AlphaFoldDB" id="A0A918FB93"/>
<organism evidence="1 2">
    <name type="scientific">Deinococcus ruber</name>
    <dbReference type="NCBI Taxonomy" id="1848197"/>
    <lineage>
        <taxon>Bacteria</taxon>
        <taxon>Thermotogati</taxon>
        <taxon>Deinococcota</taxon>
        <taxon>Deinococci</taxon>
        <taxon>Deinococcales</taxon>
        <taxon>Deinococcaceae</taxon>
        <taxon>Deinococcus</taxon>
    </lineage>
</organism>
<accession>A0A918FB93</accession>
<name>A0A918FB93_9DEIO</name>
<keyword evidence="2" id="KW-1185">Reference proteome</keyword>
<proteinExistence type="predicted"/>
<evidence type="ECO:0000313" key="2">
    <source>
        <dbReference type="Proteomes" id="UP000603865"/>
    </source>
</evidence>